<evidence type="ECO:0000259" key="7">
    <source>
        <dbReference type="Pfam" id="PF01926"/>
    </source>
</evidence>
<feature type="transmembrane region" description="Helical" evidence="6">
    <location>
        <begin position="388"/>
        <end position="416"/>
    </location>
</feature>
<evidence type="ECO:0000256" key="2">
    <source>
        <dbReference type="ARBA" id="ARBA00022692"/>
    </source>
</evidence>
<feature type="transmembrane region" description="Helical" evidence="6">
    <location>
        <begin position="362"/>
        <end position="381"/>
    </location>
</feature>
<accession>A0A7S1XE20</accession>
<dbReference type="GO" id="GO:0016020">
    <property type="term" value="C:membrane"/>
    <property type="evidence" value="ECO:0007669"/>
    <property type="project" value="UniProtKB-SubCell"/>
</dbReference>
<organism evidence="8">
    <name type="scientific">Compsopogon caeruleus</name>
    <dbReference type="NCBI Taxonomy" id="31354"/>
    <lineage>
        <taxon>Eukaryota</taxon>
        <taxon>Rhodophyta</taxon>
        <taxon>Compsopogonophyceae</taxon>
        <taxon>Compsopogonales</taxon>
        <taxon>Compsopogonaceae</taxon>
        <taxon>Compsopogon</taxon>
    </lineage>
</organism>
<evidence type="ECO:0000313" key="8">
    <source>
        <dbReference type="EMBL" id="CAD9231715.1"/>
    </source>
</evidence>
<dbReference type="InterPro" id="IPR027417">
    <property type="entry name" value="P-loop_NTPase"/>
</dbReference>
<dbReference type="Pfam" id="PF05128">
    <property type="entry name" value="DUF697"/>
    <property type="match status" value="1"/>
</dbReference>
<keyword evidence="2 6" id="KW-0812">Transmembrane</keyword>
<comment type="subcellular location">
    <subcellularLocation>
        <location evidence="1">Membrane</location>
        <topology evidence="1">Multi-pass membrane protein</topology>
    </subcellularLocation>
</comment>
<dbReference type="InterPro" id="IPR021147">
    <property type="entry name" value="DUF697"/>
</dbReference>
<keyword evidence="4 6" id="KW-0472">Membrane</keyword>
<dbReference type="EMBL" id="HBGH01007131">
    <property type="protein sequence ID" value="CAD9231715.1"/>
    <property type="molecule type" value="Transcribed_RNA"/>
</dbReference>
<feature type="region of interest" description="Disordered" evidence="5">
    <location>
        <begin position="1"/>
        <end position="38"/>
    </location>
</feature>
<dbReference type="InterPro" id="IPR006073">
    <property type="entry name" value="GTP-bd"/>
</dbReference>
<dbReference type="PROSITE" id="PS00675">
    <property type="entry name" value="SIGMA54_INTERACT_1"/>
    <property type="match status" value="1"/>
</dbReference>
<dbReference type="SUPFAM" id="SSF52540">
    <property type="entry name" value="P-loop containing nucleoside triphosphate hydrolases"/>
    <property type="match status" value="1"/>
</dbReference>
<evidence type="ECO:0000256" key="3">
    <source>
        <dbReference type="ARBA" id="ARBA00022989"/>
    </source>
</evidence>
<reference evidence="8" key="1">
    <citation type="submission" date="2021-01" db="EMBL/GenBank/DDBJ databases">
        <authorList>
            <person name="Corre E."/>
            <person name="Pelletier E."/>
            <person name="Niang G."/>
            <person name="Scheremetjew M."/>
            <person name="Finn R."/>
            <person name="Kale V."/>
            <person name="Holt S."/>
            <person name="Cochrane G."/>
            <person name="Meng A."/>
            <person name="Brown T."/>
            <person name="Cohen L."/>
        </authorList>
    </citation>
    <scope>NUCLEOTIDE SEQUENCE</scope>
    <source>
        <strain evidence="8">SAG 36.94</strain>
    </source>
</reference>
<sequence length="516" mass="55915">MMGMNGSRMMDMERRGEEGEDRSREDGNDESESVGVREKEEMEGRFVLAMGMGYREFVDALKRNAPRILLVGDTGTGKSSLVNLVFGSRLALVGHGGRPCTQHFAEFGPTDESPVRIIDSKGVEKLTVDQQMEELRTMIAEVRMSTNLLDHIHLVWYFVGSRWQESDQKYVVTLLESCGVVLVINKRDLRSNEEVANLRQAITEDFPGLAVAECGDPRESGAWIPQDGCPQGHDEEFIVVNVKRRTWHCRFTETVSSIDGREEVACGASGNDQPFGAKELVELSLDRLPAECRKSFLCAQRVDLTRMHIQAAGIITAATATATVVGAAPLPFSDMPPLVAIEAGMIATLMRTYNVPFQLTDVLAINTGALGLGAGIAYAVAQALKASGFFVAAGMAIDMTVAGTAVMTMGISVAIVCARCRENGLIPEDLSAEIHSQTSRLEVGDLVNAVRTRGAASVDGQIAEIIRMSSTSDANPSEVARDNLRDIQRRALNSAGAIERIHSTSGNEIGWALPNQ</sequence>
<feature type="domain" description="G" evidence="7">
    <location>
        <begin position="67"/>
        <end position="186"/>
    </location>
</feature>
<dbReference type="InterPro" id="IPR025662">
    <property type="entry name" value="Sigma_54_int_dom_ATP-bd_1"/>
</dbReference>
<keyword evidence="3 6" id="KW-1133">Transmembrane helix</keyword>
<name>A0A7S1XE20_9RHOD</name>
<evidence type="ECO:0000256" key="6">
    <source>
        <dbReference type="SAM" id="Phobius"/>
    </source>
</evidence>
<proteinExistence type="predicted"/>
<evidence type="ECO:0000256" key="4">
    <source>
        <dbReference type="ARBA" id="ARBA00023136"/>
    </source>
</evidence>
<feature type="compositionally biased region" description="Basic and acidic residues" evidence="5">
    <location>
        <begin position="10"/>
        <end position="26"/>
    </location>
</feature>
<dbReference type="Pfam" id="PF01926">
    <property type="entry name" value="MMR_HSR1"/>
    <property type="match status" value="1"/>
</dbReference>
<dbReference type="GO" id="GO:0005525">
    <property type="term" value="F:GTP binding"/>
    <property type="evidence" value="ECO:0007669"/>
    <property type="project" value="InterPro"/>
</dbReference>
<gene>
    <name evidence="8" type="ORF">CCAE0312_LOCUS3796</name>
</gene>
<feature type="transmembrane region" description="Helical" evidence="6">
    <location>
        <begin position="311"/>
        <end position="332"/>
    </location>
</feature>
<protein>
    <recommendedName>
        <fullName evidence="7">G domain-containing protein</fullName>
    </recommendedName>
</protein>
<dbReference type="AlphaFoldDB" id="A0A7S1XE20"/>
<evidence type="ECO:0000256" key="5">
    <source>
        <dbReference type="SAM" id="MobiDB-lite"/>
    </source>
</evidence>
<dbReference type="Gene3D" id="3.40.50.300">
    <property type="entry name" value="P-loop containing nucleotide triphosphate hydrolases"/>
    <property type="match status" value="1"/>
</dbReference>
<dbReference type="CDD" id="cd00882">
    <property type="entry name" value="Ras_like_GTPase"/>
    <property type="match status" value="1"/>
</dbReference>
<evidence type="ECO:0000256" key="1">
    <source>
        <dbReference type="ARBA" id="ARBA00004141"/>
    </source>
</evidence>